<sequence>MVADELYKEITHASKKKPVKFSVPQIISEDEWAWRDDEEFARQMLAGTHPVRIKCLKKFPPKSKAGVWSSIELSYKENKLGGFTLQQLPEKEGINAALWQLAKAYVAANDAVYHQLISHWLHTHAVVEPFIIAIKRQLSVMHPIHWLLNPHFKDTMHINALARCILINSGGILEKTLFSGEVSRLSWDHYPLPKKSVSIGCATPTFIRPKTPLYLTDVRLPLVRDILPHPIL</sequence>
<proteinExistence type="predicted"/>
<reference evidence="1 2" key="1">
    <citation type="journal article" date="2022" name="DNA Res.">
        <title>Chromosomal-level genome assembly of the orchid tree Bauhinia variegata (Leguminosae; Cercidoideae) supports the allotetraploid origin hypothesis of Bauhinia.</title>
        <authorList>
            <person name="Zhong Y."/>
            <person name="Chen Y."/>
            <person name="Zheng D."/>
            <person name="Pang J."/>
            <person name="Liu Y."/>
            <person name="Luo S."/>
            <person name="Meng S."/>
            <person name="Qian L."/>
            <person name="Wei D."/>
            <person name="Dai S."/>
            <person name="Zhou R."/>
        </authorList>
    </citation>
    <scope>NUCLEOTIDE SEQUENCE [LARGE SCALE GENOMIC DNA]</scope>
    <source>
        <strain evidence="1">BV-YZ2020</strain>
    </source>
</reference>
<evidence type="ECO:0000313" key="1">
    <source>
        <dbReference type="EMBL" id="KAI4354147.1"/>
    </source>
</evidence>
<gene>
    <name evidence="1" type="ORF">L6164_003040</name>
</gene>
<protein>
    <submittedName>
        <fullName evidence="1">Uncharacterized protein</fullName>
    </submittedName>
</protein>
<dbReference type="Proteomes" id="UP000828941">
    <property type="component" value="Chromosome 2"/>
</dbReference>
<evidence type="ECO:0000313" key="2">
    <source>
        <dbReference type="Proteomes" id="UP000828941"/>
    </source>
</evidence>
<accession>A0ACB9PZH2</accession>
<keyword evidence="2" id="KW-1185">Reference proteome</keyword>
<organism evidence="1 2">
    <name type="scientific">Bauhinia variegata</name>
    <name type="common">Purple orchid tree</name>
    <name type="synonym">Phanera variegata</name>
    <dbReference type="NCBI Taxonomy" id="167791"/>
    <lineage>
        <taxon>Eukaryota</taxon>
        <taxon>Viridiplantae</taxon>
        <taxon>Streptophyta</taxon>
        <taxon>Embryophyta</taxon>
        <taxon>Tracheophyta</taxon>
        <taxon>Spermatophyta</taxon>
        <taxon>Magnoliopsida</taxon>
        <taxon>eudicotyledons</taxon>
        <taxon>Gunneridae</taxon>
        <taxon>Pentapetalae</taxon>
        <taxon>rosids</taxon>
        <taxon>fabids</taxon>
        <taxon>Fabales</taxon>
        <taxon>Fabaceae</taxon>
        <taxon>Cercidoideae</taxon>
        <taxon>Cercideae</taxon>
        <taxon>Bauhiniinae</taxon>
        <taxon>Bauhinia</taxon>
    </lineage>
</organism>
<comment type="caution">
    <text evidence="1">The sequence shown here is derived from an EMBL/GenBank/DDBJ whole genome shotgun (WGS) entry which is preliminary data.</text>
</comment>
<dbReference type="EMBL" id="CM039427">
    <property type="protein sequence ID" value="KAI4354147.1"/>
    <property type="molecule type" value="Genomic_DNA"/>
</dbReference>
<name>A0ACB9PZH2_BAUVA</name>